<comment type="subunit">
    <text evidence="1">Heterotrimer of A, B and C subunits.</text>
</comment>
<evidence type="ECO:0000313" key="2">
    <source>
        <dbReference type="EMBL" id="HEX69947.1"/>
    </source>
</evidence>
<dbReference type="Pfam" id="PF02686">
    <property type="entry name" value="GatC"/>
    <property type="match status" value="1"/>
</dbReference>
<comment type="function">
    <text evidence="1">Allows the formation of correctly charged Asn-tRNA(Asn) or Gln-tRNA(Gln) through the transamidation of misacylated Asp-tRNA(Asn) or Glu-tRNA(Gln) in organisms which lack either or both of asparaginyl-tRNA or glutaminyl-tRNA synthetases. The reaction takes place in the presence of glutamine and ATP through an activated phospho-Asp-tRNA(Asn) or phospho-Glu-tRNA(Gln).</text>
</comment>
<dbReference type="GO" id="GO:0016740">
    <property type="term" value="F:transferase activity"/>
    <property type="evidence" value="ECO:0007669"/>
    <property type="project" value="UniProtKB-KW"/>
</dbReference>
<comment type="catalytic activity">
    <reaction evidence="1">
        <text>L-glutamyl-tRNA(Gln) + L-glutamine + ATP + H2O = L-glutaminyl-tRNA(Gln) + L-glutamate + ADP + phosphate + H(+)</text>
        <dbReference type="Rhea" id="RHEA:17521"/>
        <dbReference type="Rhea" id="RHEA-COMP:9681"/>
        <dbReference type="Rhea" id="RHEA-COMP:9684"/>
        <dbReference type="ChEBI" id="CHEBI:15377"/>
        <dbReference type="ChEBI" id="CHEBI:15378"/>
        <dbReference type="ChEBI" id="CHEBI:29985"/>
        <dbReference type="ChEBI" id="CHEBI:30616"/>
        <dbReference type="ChEBI" id="CHEBI:43474"/>
        <dbReference type="ChEBI" id="CHEBI:58359"/>
        <dbReference type="ChEBI" id="CHEBI:78520"/>
        <dbReference type="ChEBI" id="CHEBI:78521"/>
        <dbReference type="ChEBI" id="CHEBI:456216"/>
    </reaction>
</comment>
<dbReference type="InterPro" id="IPR036113">
    <property type="entry name" value="Asp/Glu-ADT_sf_sub_c"/>
</dbReference>
<dbReference type="SUPFAM" id="SSF141000">
    <property type="entry name" value="Glu-tRNAGln amidotransferase C subunit"/>
    <property type="match status" value="1"/>
</dbReference>
<protein>
    <recommendedName>
        <fullName evidence="1">Aspartyl/glutamyl-tRNA(Asn/Gln) amidotransferase subunit C</fullName>
        <shortName evidence="1">Asp/Glu-ADT subunit C</shortName>
        <ecNumber evidence="1">6.3.5.-</ecNumber>
    </recommendedName>
</protein>
<name>A0A7C2W647_9BACT</name>
<keyword evidence="1" id="KW-0547">Nucleotide-binding</keyword>
<dbReference type="NCBIfam" id="TIGR00135">
    <property type="entry name" value="gatC"/>
    <property type="match status" value="1"/>
</dbReference>
<comment type="caution">
    <text evidence="2">The sequence shown here is derived from an EMBL/GenBank/DDBJ whole genome shotgun (WGS) entry which is preliminary data.</text>
</comment>
<proteinExistence type="inferred from homology"/>
<dbReference type="HAMAP" id="MF_00122">
    <property type="entry name" value="GatC"/>
    <property type="match status" value="1"/>
</dbReference>
<dbReference type="GO" id="GO:0070681">
    <property type="term" value="P:glutaminyl-tRNAGln biosynthesis via transamidation"/>
    <property type="evidence" value="ECO:0007669"/>
    <property type="project" value="TreeGrafter"/>
</dbReference>
<keyword evidence="1" id="KW-0648">Protein biosynthesis</keyword>
<gene>
    <name evidence="1 2" type="primary">gatC</name>
    <name evidence="2" type="ORF">ENP13_01710</name>
</gene>
<keyword evidence="1" id="KW-0067">ATP-binding</keyword>
<dbReference type="Gene3D" id="1.10.20.60">
    <property type="entry name" value="Glu-tRNAGln amidotransferase C subunit, N-terminal domain"/>
    <property type="match status" value="1"/>
</dbReference>
<dbReference type="GO" id="GO:0050567">
    <property type="term" value="F:glutaminyl-tRNA synthase (glutamine-hydrolyzing) activity"/>
    <property type="evidence" value="ECO:0007669"/>
    <property type="project" value="UniProtKB-UniRule"/>
</dbReference>
<organism evidence="2">
    <name type="scientific">Thermorudis sp</name>
    <dbReference type="NCBI Taxonomy" id="1969470"/>
    <lineage>
        <taxon>Bacteria</taxon>
        <taxon>Pseudomonadati</taxon>
        <taxon>Thermomicrobiota</taxon>
        <taxon>Thermomicrobia</taxon>
        <taxon>Thermomicrobia incertae sedis</taxon>
        <taxon>Thermorudis</taxon>
    </lineage>
</organism>
<comment type="catalytic activity">
    <reaction evidence="1">
        <text>L-aspartyl-tRNA(Asn) + L-glutamine + ATP + H2O = L-asparaginyl-tRNA(Asn) + L-glutamate + ADP + phosphate + 2 H(+)</text>
        <dbReference type="Rhea" id="RHEA:14513"/>
        <dbReference type="Rhea" id="RHEA-COMP:9674"/>
        <dbReference type="Rhea" id="RHEA-COMP:9677"/>
        <dbReference type="ChEBI" id="CHEBI:15377"/>
        <dbReference type="ChEBI" id="CHEBI:15378"/>
        <dbReference type="ChEBI" id="CHEBI:29985"/>
        <dbReference type="ChEBI" id="CHEBI:30616"/>
        <dbReference type="ChEBI" id="CHEBI:43474"/>
        <dbReference type="ChEBI" id="CHEBI:58359"/>
        <dbReference type="ChEBI" id="CHEBI:78515"/>
        <dbReference type="ChEBI" id="CHEBI:78516"/>
        <dbReference type="ChEBI" id="CHEBI:456216"/>
    </reaction>
</comment>
<comment type="similarity">
    <text evidence="1">Belongs to the GatC family.</text>
</comment>
<keyword evidence="1" id="KW-0436">Ligase</keyword>
<dbReference type="EMBL" id="DSID01000133">
    <property type="protein sequence ID" value="HEX69947.1"/>
    <property type="molecule type" value="Genomic_DNA"/>
</dbReference>
<dbReference type="InterPro" id="IPR003837">
    <property type="entry name" value="GatC"/>
</dbReference>
<sequence length="97" mass="11104">MRLSREVVDHVAMLARLGLTEEERERMREQLSSILEHVSLIQELDTEAIPPTAQVIALQNVWREDEVRPSLPIEDVLKNAPDAEDNMFKVNAVLEQS</sequence>
<dbReference type="AlphaFoldDB" id="A0A7C2W647"/>
<dbReference type="PANTHER" id="PTHR15004">
    <property type="entry name" value="GLUTAMYL-TRNA(GLN) AMIDOTRANSFERASE SUBUNIT C, MITOCHONDRIAL"/>
    <property type="match status" value="1"/>
</dbReference>
<accession>A0A7C2W647</accession>
<dbReference type="PANTHER" id="PTHR15004:SF0">
    <property type="entry name" value="GLUTAMYL-TRNA(GLN) AMIDOTRANSFERASE SUBUNIT C, MITOCHONDRIAL"/>
    <property type="match status" value="1"/>
</dbReference>
<reference evidence="2" key="1">
    <citation type="journal article" date="2020" name="mSystems">
        <title>Genome- and Community-Level Interaction Insights into Carbon Utilization and Element Cycling Functions of Hydrothermarchaeota in Hydrothermal Sediment.</title>
        <authorList>
            <person name="Zhou Z."/>
            <person name="Liu Y."/>
            <person name="Xu W."/>
            <person name="Pan J."/>
            <person name="Luo Z.H."/>
            <person name="Li M."/>
        </authorList>
    </citation>
    <scope>NUCLEOTIDE SEQUENCE [LARGE SCALE GENOMIC DNA]</scope>
    <source>
        <strain evidence="2">SpSt-192</strain>
    </source>
</reference>
<dbReference type="GO" id="GO:0006412">
    <property type="term" value="P:translation"/>
    <property type="evidence" value="ECO:0007669"/>
    <property type="project" value="UniProtKB-UniRule"/>
</dbReference>
<dbReference type="GO" id="GO:0005524">
    <property type="term" value="F:ATP binding"/>
    <property type="evidence" value="ECO:0007669"/>
    <property type="project" value="UniProtKB-KW"/>
</dbReference>
<dbReference type="GO" id="GO:0006450">
    <property type="term" value="P:regulation of translational fidelity"/>
    <property type="evidence" value="ECO:0007669"/>
    <property type="project" value="InterPro"/>
</dbReference>
<keyword evidence="2" id="KW-0808">Transferase</keyword>
<dbReference type="EC" id="6.3.5.-" evidence="1"/>
<evidence type="ECO:0000256" key="1">
    <source>
        <dbReference type="HAMAP-Rule" id="MF_00122"/>
    </source>
</evidence>